<accession>A0A7C9TBS9</accession>
<dbReference type="AlphaFoldDB" id="A0A7C9TBS9"/>
<dbReference type="Proteomes" id="UP000483432">
    <property type="component" value="Unassembled WGS sequence"/>
</dbReference>
<dbReference type="InterPro" id="IPR001463">
    <property type="entry name" value="Na/Ala_symport"/>
</dbReference>
<feature type="transmembrane region" description="Helical" evidence="8">
    <location>
        <begin position="36"/>
        <end position="56"/>
    </location>
</feature>
<proteinExistence type="inferred from homology"/>
<dbReference type="PANTHER" id="PTHR30330:SF3">
    <property type="entry name" value="TRANSCRIPTIONAL REGULATOR, LRP FAMILY"/>
    <property type="match status" value="1"/>
</dbReference>
<evidence type="ECO:0000256" key="5">
    <source>
        <dbReference type="ARBA" id="ARBA00022692"/>
    </source>
</evidence>
<evidence type="ECO:0000256" key="3">
    <source>
        <dbReference type="ARBA" id="ARBA00022448"/>
    </source>
</evidence>
<evidence type="ECO:0000256" key="6">
    <source>
        <dbReference type="ARBA" id="ARBA00022989"/>
    </source>
</evidence>
<feature type="non-terminal residue" evidence="9">
    <location>
        <position position="157"/>
    </location>
</feature>
<keyword evidence="4" id="KW-1003">Cell membrane</keyword>
<keyword evidence="3" id="KW-0813">Transport</keyword>
<evidence type="ECO:0000256" key="7">
    <source>
        <dbReference type="ARBA" id="ARBA00023136"/>
    </source>
</evidence>
<sequence length="157" mass="16823">MAYAAEPGALDAFFGTLNGYLASVIFFDVFPGAPDIPFIVAWLIVAAVFLTLRFGFVNLRMMRHAFAVLRGKYRTDADTGEVSSFQALTTALSATVGLGNIAGVAIAISIGGPGATFWMIVAGFFGMTTKFTEATLAQRYREVRPDGRIMGGAMEYL</sequence>
<evidence type="ECO:0000256" key="4">
    <source>
        <dbReference type="ARBA" id="ARBA00022475"/>
    </source>
</evidence>
<evidence type="ECO:0000256" key="8">
    <source>
        <dbReference type="SAM" id="Phobius"/>
    </source>
</evidence>
<evidence type="ECO:0000256" key="2">
    <source>
        <dbReference type="ARBA" id="ARBA00009261"/>
    </source>
</evidence>
<keyword evidence="6 8" id="KW-1133">Transmembrane helix</keyword>
<comment type="similarity">
    <text evidence="2">Belongs to the alanine or glycine:cation symporter (AGCS) (TC 2.A.25) family.</text>
</comment>
<evidence type="ECO:0000256" key="1">
    <source>
        <dbReference type="ARBA" id="ARBA00004651"/>
    </source>
</evidence>
<dbReference type="PANTHER" id="PTHR30330">
    <property type="entry name" value="AGSS FAMILY TRANSPORTER, SODIUM-ALANINE"/>
    <property type="match status" value="1"/>
</dbReference>
<dbReference type="Pfam" id="PF01235">
    <property type="entry name" value="Na_Ala_symp"/>
    <property type="match status" value="1"/>
</dbReference>
<dbReference type="EMBL" id="JAAFGW010000237">
    <property type="protein sequence ID" value="NDP49265.1"/>
    <property type="molecule type" value="Genomic_DNA"/>
</dbReference>
<protein>
    <submittedName>
        <fullName evidence="9">Sodium:alanine symporter family protein</fullName>
    </submittedName>
</protein>
<comment type="caution">
    <text evidence="9">The sequence shown here is derived from an EMBL/GenBank/DDBJ whole genome shotgun (WGS) entry which is preliminary data.</text>
</comment>
<name>A0A7C9TBS9_9PROT</name>
<reference evidence="9 10" key="1">
    <citation type="submission" date="2019-09" db="EMBL/GenBank/DDBJ databases">
        <title>H2 Metabolism Revealed by Metagenomic Analysis in Subglacial Sediment of East Antarctica.</title>
        <authorList>
            <person name="Yang Z."/>
            <person name="Zhang Y."/>
            <person name="Lv Y."/>
            <person name="Yan W."/>
            <person name="Xiao X."/>
            <person name="Sun B."/>
            <person name="Ma H."/>
        </authorList>
    </citation>
    <scope>NUCLEOTIDE SEQUENCE [LARGE SCALE GENOMIC DNA]</scope>
    <source>
        <strain evidence="9">Bin2_2</strain>
    </source>
</reference>
<keyword evidence="5 8" id="KW-0812">Transmembrane</keyword>
<evidence type="ECO:0000313" key="9">
    <source>
        <dbReference type="EMBL" id="NDP49265.1"/>
    </source>
</evidence>
<gene>
    <name evidence="9" type="ORF">GZ085_12930</name>
</gene>
<keyword evidence="7 8" id="KW-0472">Membrane</keyword>
<organism evidence="9 10">
    <name type="scientific">Sulfuriferula multivorans</name>
    <dbReference type="NCBI Taxonomy" id="1559896"/>
    <lineage>
        <taxon>Bacteria</taxon>
        <taxon>Pseudomonadati</taxon>
        <taxon>Pseudomonadota</taxon>
        <taxon>Betaproteobacteria</taxon>
        <taxon>Nitrosomonadales</taxon>
        <taxon>Sulfuricellaceae</taxon>
        <taxon>Sulfuriferula</taxon>
    </lineage>
</organism>
<dbReference type="GO" id="GO:0005283">
    <property type="term" value="F:amino acid:sodium symporter activity"/>
    <property type="evidence" value="ECO:0007669"/>
    <property type="project" value="InterPro"/>
</dbReference>
<comment type="subcellular location">
    <subcellularLocation>
        <location evidence="1">Cell membrane</location>
        <topology evidence="1">Multi-pass membrane protein</topology>
    </subcellularLocation>
</comment>
<evidence type="ECO:0000313" key="10">
    <source>
        <dbReference type="Proteomes" id="UP000483432"/>
    </source>
</evidence>
<feature type="transmembrane region" description="Helical" evidence="8">
    <location>
        <begin position="12"/>
        <end position="30"/>
    </location>
</feature>
<dbReference type="GO" id="GO:0005886">
    <property type="term" value="C:plasma membrane"/>
    <property type="evidence" value="ECO:0007669"/>
    <property type="project" value="UniProtKB-SubCell"/>
</dbReference>